<feature type="transmembrane region" description="Helical" evidence="1">
    <location>
        <begin position="104"/>
        <end position="126"/>
    </location>
</feature>
<evidence type="ECO:0000313" key="2">
    <source>
        <dbReference type="EMBL" id="GAA0453865.1"/>
    </source>
</evidence>
<keyword evidence="1" id="KW-0812">Transmembrane</keyword>
<accession>A0AAV3SD57</accession>
<reference evidence="2" key="1">
    <citation type="journal article" date="2014" name="Int. J. Syst. Evol. Microbiol.">
        <title>Complete genome sequence of Corynebacterium casei LMG S-19264T (=DSM 44701T), isolated from a smear-ripened cheese.</title>
        <authorList>
            <consortium name="US DOE Joint Genome Institute (JGI-PGF)"/>
            <person name="Walter F."/>
            <person name="Albersmeier A."/>
            <person name="Kalinowski J."/>
            <person name="Ruckert C."/>
        </authorList>
    </citation>
    <scope>NUCLEOTIDE SEQUENCE</scope>
    <source>
        <strain evidence="2">JCM 12289</strain>
    </source>
</reference>
<dbReference type="EMBL" id="CP095005">
    <property type="protein sequence ID" value="UOO94134.1"/>
    <property type="molecule type" value="Genomic_DNA"/>
</dbReference>
<dbReference type="GO" id="GO:0016780">
    <property type="term" value="F:phosphotransferase activity, for other substituted phosphate groups"/>
    <property type="evidence" value="ECO:0007669"/>
    <property type="project" value="InterPro"/>
</dbReference>
<dbReference type="Proteomes" id="UP001500962">
    <property type="component" value="Unassembled WGS sequence"/>
</dbReference>
<dbReference type="InterPro" id="IPR000462">
    <property type="entry name" value="CDP-OH_P_trans"/>
</dbReference>
<name>A0AAV3SD57_HALDO</name>
<keyword evidence="1" id="KW-1133">Transmembrane helix</keyword>
<dbReference type="NCBIfam" id="NF038086">
    <property type="entry name" value="anchor_synt_A"/>
    <property type="match status" value="1"/>
</dbReference>
<evidence type="ECO:0000256" key="1">
    <source>
        <dbReference type="SAM" id="Phobius"/>
    </source>
</evidence>
<keyword evidence="1" id="KW-0472">Membrane</keyword>
<reference evidence="2" key="3">
    <citation type="submission" date="2023-12" db="EMBL/GenBank/DDBJ databases">
        <authorList>
            <person name="Sun Q."/>
            <person name="Inoue M."/>
        </authorList>
    </citation>
    <scope>NUCLEOTIDE SEQUENCE</scope>
    <source>
        <strain evidence="2">JCM 12289</strain>
    </source>
</reference>
<dbReference type="GeneID" id="71762009"/>
<sequence length="233" mass="23584">MATRPRFVAALSLADGVTATNAALGFLAAALAPFSPPLAARLVLLAAVADGLDGVLATHVGSTPVGEFLDSLADVASFCVAPALLVVSTVRLERGMTPEGTGWLALAVAALFVVSGVVRLGLYTAYDVERGQTEGVQTTLAATVLAAGLLAGIATPAVLIGATAVFAGLMVAPIGYPDLRVRDALVMGVVQAGAIVAPTVLFRVFPRALLVCALAYLVLGPRFYPTGGEGKRT</sequence>
<evidence type="ECO:0000313" key="4">
    <source>
        <dbReference type="Proteomes" id="UP000830542"/>
    </source>
</evidence>
<proteinExistence type="predicted"/>
<gene>
    <name evidence="2" type="ORF">GCM10008985_07020</name>
    <name evidence="3" type="ORF">MUK72_09135</name>
</gene>
<feature type="transmembrane region" description="Helical" evidence="1">
    <location>
        <begin position="184"/>
        <end position="202"/>
    </location>
</feature>
<dbReference type="RefSeq" id="WP_244699284.1">
    <property type="nucleotide sequence ID" value="NZ_BAAADN010000012.1"/>
</dbReference>
<dbReference type="KEGG" id="hdo:MUK72_09135"/>
<dbReference type="AlphaFoldDB" id="A0AAV3SD57"/>
<protein>
    <submittedName>
        <fullName evidence="2">Protein sorting system archaetidylserine synthase</fullName>
    </submittedName>
</protein>
<organism evidence="2 5">
    <name type="scientific">Halococcus dombrowskii</name>
    <dbReference type="NCBI Taxonomy" id="179637"/>
    <lineage>
        <taxon>Archaea</taxon>
        <taxon>Methanobacteriati</taxon>
        <taxon>Methanobacteriota</taxon>
        <taxon>Stenosarchaea group</taxon>
        <taxon>Halobacteria</taxon>
        <taxon>Halobacteriales</taxon>
        <taxon>Halococcaceae</taxon>
        <taxon>Halococcus</taxon>
    </lineage>
</organism>
<dbReference type="Gene3D" id="1.20.120.1760">
    <property type="match status" value="1"/>
</dbReference>
<evidence type="ECO:0000313" key="3">
    <source>
        <dbReference type="EMBL" id="UOO94134.1"/>
    </source>
</evidence>
<dbReference type="GO" id="GO:0008654">
    <property type="term" value="P:phospholipid biosynthetic process"/>
    <property type="evidence" value="ECO:0007669"/>
    <property type="project" value="InterPro"/>
</dbReference>
<dbReference type="InterPro" id="IPR043130">
    <property type="entry name" value="CDP-OH_PTrfase_TM_dom"/>
</dbReference>
<feature type="transmembrane region" description="Helical" evidence="1">
    <location>
        <begin position="146"/>
        <end position="172"/>
    </location>
</feature>
<evidence type="ECO:0000313" key="5">
    <source>
        <dbReference type="Proteomes" id="UP001500962"/>
    </source>
</evidence>
<dbReference type="GO" id="GO:0016020">
    <property type="term" value="C:membrane"/>
    <property type="evidence" value="ECO:0007669"/>
    <property type="project" value="InterPro"/>
</dbReference>
<dbReference type="Proteomes" id="UP000830542">
    <property type="component" value="Chromosome"/>
</dbReference>
<reference evidence="3" key="2">
    <citation type="submission" date="2022-04" db="EMBL/GenBank/DDBJ databases">
        <title>Sequencing and genomic assembly of Halococcus dombrowskii.</title>
        <authorList>
            <person name="Lim S.W."/>
            <person name="MacLea K.S."/>
        </authorList>
    </citation>
    <scope>NUCLEOTIDE SEQUENCE</scope>
    <source>
        <strain evidence="3">H4</strain>
    </source>
</reference>
<keyword evidence="4" id="KW-1185">Reference proteome</keyword>
<dbReference type="Pfam" id="PF01066">
    <property type="entry name" value="CDP-OH_P_transf"/>
    <property type="match status" value="1"/>
</dbReference>
<dbReference type="EMBL" id="BAAADN010000012">
    <property type="protein sequence ID" value="GAA0453865.1"/>
    <property type="molecule type" value="Genomic_DNA"/>
</dbReference>